<comment type="similarity">
    <text evidence="3">Belongs to the ammonium transporter (TC 2.A.49) family. Rh subfamily.</text>
</comment>
<feature type="transmembrane region" description="Helical" evidence="9">
    <location>
        <begin position="297"/>
        <end position="316"/>
    </location>
</feature>
<evidence type="ECO:0000259" key="11">
    <source>
        <dbReference type="Pfam" id="PF00909"/>
    </source>
</evidence>
<dbReference type="Pfam" id="PF00909">
    <property type="entry name" value="Ammonium_transp"/>
    <property type="match status" value="1"/>
</dbReference>
<dbReference type="GO" id="GO:0008519">
    <property type="term" value="F:ammonium channel activity"/>
    <property type="evidence" value="ECO:0007669"/>
    <property type="project" value="InterPro"/>
</dbReference>
<dbReference type="OMA" id="IVCISAW"/>
<protein>
    <recommendedName>
        <fullName evidence="9">Ammonium transporter</fullName>
    </recommendedName>
</protein>
<evidence type="ECO:0000313" key="12">
    <source>
        <dbReference type="Proteomes" id="UP000694845"/>
    </source>
</evidence>
<dbReference type="InterPro" id="IPR029020">
    <property type="entry name" value="Ammonium/urea_transptr"/>
</dbReference>
<keyword evidence="12" id="KW-1185">Reference proteome</keyword>
<comment type="similarity">
    <text evidence="2 9">Belongs to the ammonia transporter channel (TC 1.A.11.2) family.</text>
</comment>
<keyword evidence="7 9" id="KW-0472">Membrane</keyword>
<sequence length="764" mass="83976">MSTVSSVASTIASTTDNSPFNTTCPVYVVHKHVMPNDWDDPIWILTSAFVIFTMQSGFGLLESGTATSKNEVNIMVKNAVDVIFGGITYWMVGYAFSFGDQEHENKNAFSGYGNFFLDVEADDTGIGQRYSHFIFQLAFATTATTIVSGAMVERTRLEAYIIFSLLNTLISSFPSHWVWAKDGFLFKMGVVDVAGGGPVHIAGGVTGLVATLMLKPRHRRYKTSDPPPMGSPTNAILGMFMLWWGWLGFNCGSTQGITKDKWALAARSAVATICSSMAGGIGGITLSYLTKRRKFDIGYLIDGVLGALVSITAMCTLCPPKFSLVIGLIGGCIACGGVELLNKLKIDDPVGVVPVHFFCGAWSLVAAGLFVKHDSIEETNNGTIQHDGLFMGGGPALLGIQLLTVVCITAWCGIIACIILKIISLTIGLRFPFHEELLGADMVEHSIGPRKYDKIKKRLTDSARYRRFEQPRRRIHSSMRQAEDFLSMRDTSVETSYDDVIRRFQDRECDDRNRSGARKLRFNPARGDAVFTISNGNSHATVIEEEHPNGDVTAPDGVDAGPTNKDENDNSVSNKKRRISTQLIRGAFRRRKKVLPKWQRKLGIENVAYIDNERAMKMKTRKARDVQFAAETSHEIGEEVAENGSVVITSRDDLRSSPCSVSVQAGPSSTRIVMVDQSTQTHPVADMCSTFVQTSAEDIFLRSIGIDADCSSIEMEVSFDMDDKIDTDATQHPRQKSFAIEESGHGMKDAFISRKANSRIEYLV</sequence>
<evidence type="ECO:0000256" key="4">
    <source>
        <dbReference type="ARBA" id="ARBA00022448"/>
    </source>
</evidence>
<proteinExistence type="inferred from homology"/>
<keyword evidence="5 9" id="KW-0812">Transmembrane</keyword>
<feature type="region of interest" description="Disordered" evidence="10">
    <location>
        <begin position="545"/>
        <end position="578"/>
    </location>
</feature>
<evidence type="ECO:0000256" key="8">
    <source>
        <dbReference type="ARBA" id="ARBA00023177"/>
    </source>
</evidence>
<dbReference type="Gene3D" id="1.10.3430.10">
    <property type="entry name" value="Ammonium transporter AmtB like domains"/>
    <property type="match status" value="1"/>
</dbReference>
<organism evidence="12 13">
    <name type="scientific">Acanthaster planci</name>
    <name type="common">Crown-of-thorns starfish</name>
    <dbReference type="NCBI Taxonomy" id="133434"/>
    <lineage>
        <taxon>Eukaryota</taxon>
        <taxon>Metazoa</taxon>
        <taxon>Echinodermata</taxon>
        <taxon>Eleutherozoa</taxon>
        <taxon>Asterozoa</taxon>
        <taxon>Asteroidea</taxon>
        <taxon>Valvatacea</taxon>
        <taxon>Valvatida</taxon>
        <taxon>Acanthasteridae</taxon>
        <taxon>Acanthaster</taxon>
    </lineage>
</organism>
<dbReference type="PANTHER" id="PTHR11730">
    <property type="entry name" value="AMMONIUM TRANSPORTER"/>
    <property type="match status" value="1"/>
</dbReference>
<evidence type="ECO:0000256" key="5">
    <source>
        <dbReference type="ARBA" id="ARBA00022692"/>
    </source>
</evidence>
<dbReference type="FunFam" id="1.10.3430.10:FF:000008">
    <property type="entry name" value="Ammonium transporter"/>
    <property type="match status" value="1"/>
</dbReference>
<dbReference type="InterPro" id="IPR002229">
    <property type="entry name" value="RhesusRHD"/>
</dbReference>
<accession>A0A8B7ZID9</accession>
<keyword evidence="6 9" id="KW-1133">Transmembrane helix</keyword>
<evidence type="ECO:0000256" key="9">
    <source>
        <dbReference type="RuleBase" id="RU362002"/>
    </source>
</evidence>
<feature type="domain" description="Ammonium transporter AmtB-like" evidence="11">
    <location>
        <begin position="43"/>
        <end position="445"/>
    </location>
</feature>
<dbReference type="InterPro" id="IPR001905">
    <property type="entry name" value="Ammonium_transpt"/>
</dbReference>
<dbReference type="OrthoDB" id="534912at2759"/>
<feature type="transmembrane region" description="Helical" evidence="9">
    <location>
        <begin position="133"/>
        <end position="152"/>
    </location>
</feature>
<dbReference type="InterPro" id="IPR024041">
    <property type="entry name" value="NH4_transpt_AmtB-like_dom"/>
</dbReference>
<evidence type="ECO:0000256" key="7">
    <source>
        <dbReference type="ARBA" id="ARBA00023136"/>
    </source>
</evidence>
<dbReference type="KEGG" id="aplc:110985895"/>
<feature type="transmembrane region" description="Helical" evidence="9">
    <location>
        <begin position="197"/>
        <end position="214"/>
    </location>
</feature>
<dbReference type="RefSeq" id="XP_022103031.1">
    <property type="nucleotide sequence ID" value="XM_022247339.1"/>
</dbReference>
<dbReference type="AlphaFoldDB" id="A0A8B7ZID9"/>
<dbReference type="GO" id="GO:0097272">
    <property type="term" value="P:ammonium homeostasis"/>
    <property type="evidence" value="ECO:0007669"/>
    <property type="project" value="TreeGrafter"/>
</dbReference>
<dbReference type="PANTHER" id="PTHR11730:SF58">
    <property type="entry name" value="AMMONIUM TRANSPORTER"/>
    <property type="match status" value="1"/>
</dbReference>
<dbReference type="GO" id="GO:0005886">
    <property type="term" value="C:plasma membrane"/>
    <property type="evidence" value="ECO:0007669"/>
    <property type="project" value="UniProtKB-SubCell"/>
</dbReference>
<dbReference type="SUPFAM" id="SSF111352">
    <property type="entry name" value="Ammonium transporter"/>
    <property type="match status" value="1"/>
</dbReference>
<keyword evidence="4 9" id="KW-0813">Transport</keyword>
<evidence type="ECO:0000256" key="2">
    <source>
        <dbReference type="ARBA" id="ARBA00005887"/>
    </source>
</evidence>
<feature type="transmembrane region" description="Helical" evidence="9">
    <location>
        <begin position="159"/>
        <end position="177"/>
    </location>
</feature>
<evidence type="ECO:0000256" key="3">
    <source>
        <dbReference type="ARBA" id="ARBA00011036"/>
    </source>
</evidence>
<feature type="transmembrane region" description="Helical" evidence="9">
    <location>
        <begin position="396"/>
        <end position="420"/>
    </location>
</feature>
<feature type="transmembrane region" description="Helical" evidence="9">
    <location>
        <begin position="322"/>
        <end position="341"/>
    </location>
</feature>
<feature type="transmembrane region" description="Helical" evidence="9">
    <location>
        <begin position="82"/>
        <end position="99"/>
    </location>
</feature>
<dbReference type="PRINTS" id="PR00342">
    <property type="entry name" value="RHESUSRHD"/>
</dbReference>
<feature type="transmembrane region" description="Helical" evidence="9">
    <location>
        <begin position="42"/>
        <end position="61"/>
    </location>
</feature>
<evidence type="ECO:0000313" key="13">
    <source>
        <dbReference type="RefSeq" id="XP_022103031.1"/>
    </source>
</evidence>
<reference evidence="13" key="1">
    <citation type="submission" date="2025-08" db="UniProtKB">
        <authorList>
            <consortium name="RefSeq"/>
        </authorList>
    </citation>
    <scope>IDENTIFICATION</scope>
</reference>
<feature type="transmembrane region" description="Helical" evidence="9">
    <location>
        <begin position="269"/>
        <end position="290"/>
    </location>
</feature>
<evidence type="ECO:0000256" key="6">
    <source>
        <dbReference type="ARBA" id="ARBA00022989"/>
    </source>
</evidence>
<dbReference type="Proteomes" id="UP000694845">
    <property type="component" value="Unplaced"/>
</dbReference>
<keyword evidence="8 9" id="KW-0924">Ammonia transport</keyword>
<dbReference type="NCBIfam" id="TIGR00836">
    <property type="entry name" value="amt"/>
    <property type="match status" value="1"/>
</dbReference>
<evidence type="ECO:0000256" key="1">
    <source>
        <dbReference type="ARBA" id="ARBA00004141"/>
    </source>
</evidence>
<comment type="subcellular location">
    <subcellularLocation>
        <location evidence="9">Cell membrane</location>
        <topology evidence="9">Multi-pass membrane protein</topology>
    </subcellularLocation>
    <subcellularLocation>
        <location evidence="1">Membrane</location>
        <topology evidence="1">Multi-pass membrane protein</topology>
    </subcellularLocation>
</comment>
<gene>
    <name evidence="13" type="primary">LOC110985895</name>
</gene>
<name>A0A8B7ZID9_ACAPL</name>
<feature type="transmembrane region" description="Helical" evidence="9">
    <location>
        <begin position="353"/>
        <end position="371"/>
    </location>
</feature>
<feature type="transmembrane region" description="Helical" evidence="9">
    <location>
        <begin position="235"/>
        <end position="257"/>
    </location>
</feature>
<evidence type="ECO:0000256" key="10">
    <source>
        <dbReference type="SAM" id="MobiDB-lite"/>
    </source>
</evidence>
<dbReference type="GeneID" id="110985895"/>